<comment type="caution">
    <text evidence="1">The sequence shown here is derived from an EMBL/GenBank/DDBJ whole genome shotgun (WGS) entry which is preliminary data.</text>
</comment>
<evidence type="ECO:0000313" key="2">
    <source>
        <dbReference type="Proteomes" id="UP000233375"/>
    </source>
</evidence>
<protein>
    <submittedName>
        <fullName evidence="1">Uncharacterized protein</fullName>
    </submittedName>
</protein>
<gene>
    <name evidence="1" type="ORF">CWS01_04245</name>
</gene>
<dbReference type="AlphaFoldDB" id="A0A2N0Z5X6"/>
<keyword evidence="2" id="KW-1185">Reference proteome</keyword>
<organism evidence="1 2">
    <name type="scientific">Niallia nealsonii</name>
    <dbReference type="NCBI Taxonomy" id="115979"/>
    <lineage>
        <taxon>Bacteria</taxon>
        <taxon>Bacillati</taxon>
        <taxon>Bacillota</taxon>
        <taxon>Bacilli</taxon>
        <taxon>Bacillales</taxon>
        <taxon>Bacillaceae</taxon>
        <taxon>Niallia</taxon>
    </lineage>
</organism>
<evidence type="ECO:0000313" key="1">
    <source>
        <dbReference type="EMBL" id="PKG24909.1"/>
    </source>
</evidence>
<proteinExistence type="predicted"/>
<sequence>MDNLASINFLQLKRKWTFANRSNPLILGGFLTICGCQIKLVVAYAPPYPLRYKGKLLLNIIHKEAAGKFNLLIEDMRGFILEELFVCLTS</sequence>
<name>A0A2N0Z5X6_9BACI</name>
<dbReference type="EMBL" id="PISE01000009">
    <property type="protein sequence ID" value="PKG24909.1"/>
    <property type="molecule type" value="Genomic_DNA"/>
</dbReference>
<dbReference type="Proteomes" id="UP000233375">
    <property type="component" value="Unassembled WGS sequence"/>
</dbReference>
<reference evidence="1 2" key="1">
    <citation type="journal article" date="2003" name="Int. J. Syst. Evol. Microbiol.">
        <title>Bacillus nealsonii sp. nov., isolated from a spacecraft-assembly facility, whose spores are gamma-radiation resistant.</title>
        <authorList>
            <person name="Venkateswaran K."/>
            <person name="Kempf M."/>
            <person name="Chen F."/>
            <person name="Satomi M."/>
            <person name="Nicholson W."/>
            <person name="Kern R."/>
        </authorList>
    </citation>
    <scope>NUCLEOTIDE SEQUENCE [LARGE SCALE GENOMIC DNA]</scope>
    <source>
        <strain evidence="1 2">FO-92</strain>
    </source>
</reference>
<accession>A0A2N0Z5X6</accession>